<evidence type="ECO:0000313" key="4">
    <source>
        <dbReference type="Proteomes" id="UP000807353"/>
    </source>
</evidence>
<evidence type="ECO:0000256" key="1">
    <source>
        <dbReference type="SAM" id="SignalP"/>
    </source>
</evidence>
<dbReference type="InterPro" id="IPR015525">
    <property type="entry name" value="BRCA2"/>
</dbReference>
<sequence>MLATRPWVENHWCLILWKLAGMVALDPESESNSSKKRWCWDEVMRQLLYRYERELNGGIRPPLRLVVTQDAPAAYPMILCISNVIWSNAGLTDDGLPIESYPELEVTDGWYRLRAQVDAPLARAIRKRVIKIGRKIGVAGARLSSERKDPSEILEAYNSTKLILSGNSSHLVPWHAKLGFKPGPCISTLHSLTSDGGVIACMDLVVVKTYPVAFFEFSEGKNGQKNREGPRNSQEEARLEEQWKRRREIEASKIRSAFEKKQARYEGYIERLERRVGTHFNPDEEATIDNFYDELEDPAGAGAVLAGIRPNEAGWLARHIHQQIQKEQEHLEEEITTELKVCSFHYLLSICPPRDIRSFRILVVQDTCTRRRPANRRAQLTVWDALNLNFFEGREGGAFDIGQRFLVTNLIPTQQRAWMDNEPGSDVYMCTRRDSRWTYMSS</sequence>
<feature type="signal peptide" evidence="1">
    <location>
        <begin position="1"/>
        <end position="24"/>
    </location>
</feature>
<accession>A0A9P6CQ33</accession>
<dbReference type="PANTHER" id="PTHR11289:SF0">
    <property type="entry name" value="BREAST CANCER TYPE 2 SUSCEPTIBILITY PROTEIN"/>
    <property type="match status" value="1"/>
</dbReference>
<dbReference type="InterPro" id="IPR036315">
    <property type="entry name" value="BRCA2_hlx_sf"/>
</dbReference>
<keyword evidence="4" id="KW-1185">Reference proteome</keyword>
<dbReference type="GO" id="GO:0006355">
    <property type="term" value="P:regulation of DNA-templated transcription"/>
    <property type="evidence" value="ECO:0007669"/>
    <property type="project" value="TreeGrafter"/>
</dbReference>
<dbReference type="Gene3D" id="2.40.50.140">
    <property type="entry name" value="Nucleic acid-binding proteins"/>
    <property type="match status" value="3"/>
</dbReference>
<comment type="caution">
    <text evidence="3">The sequence shown here is derived from an EMBL/GenBank/DDBJ whole genome shotgun (WGS) entry which is preliminary data.</text>
</comment>
<evidence type="ECO:0000259" key="2">
    <source>
        <dbReference type="Pfam" id="PF09103"/>
    </source>
</evidence>
<gene>
    <name evidence="3" type="ORF">BDZ94DRAFT_1286396</name>
</gene>
<reference evidence="3" key="1">
    <citation type="submission" date="2020-11" db="EMBL/GenBank/DDBJ databases">
        <authorList>
            <consortium name="DOE Joint Genome Institute"/>
            <person name="Ahrendt S."/>
            <person name="Riley R."/>
            <person name="Andreopoulos W."/>
            <person name="Labutti K."/>
            <person name="Pangilinan J."/>
            <person name="Ruiz-Duenas F.J."/>
            <person name="Barrasa J.M."/>
            <person name="Sanchez-Garcia M."/>
            <person name="Camarero S."/>
            <person name="Miyauchi S."/>
            <person name="Serrano A."/>
            <person name="Linde D."/>
            <person name="Babiker R."/>
            <person name="Drula E."/>
            <person name="Ayuso-Fernandez I."/>
            <person name="Pacheco R."/>
            <person name="Padilla G."/>
            <person name="Ferreira P."/>
            <person name="Barriuso J."/>
            <person name="Kellner H."/>
            <person name="Castanera R."/>
            <person name="Alfaro M."/>
            <person name="Ramirez L."/>
            <person name="Pisabarro A.G."/>
            <person name="Kuo A."/>
            <person name="Tritt A."/>
            <person name="Lipzen A."/>
            <person name="He G."/>
            <person name="Yan M."/>
            <person name="Ng V."/>
            <person name="Cullen D."/>
            <person name="Martin F."/>
            <person name="Rosso M.-N."/>
            <person name="Henrissat B."/>
            <person name="Hibbett D."/>
            <person name="Martinez A.T."/>
            <person name="Grigoriev I.V."/>
        </authorList>
    </citation>
    <scope>NUCLEOTIDE SEQUENCE</scope>
    <source>
        <strain evidence="3">CBS 247.69</strain>
    </source>
</reference>
<dbReference type="InterPro" id="IPR015187">
    <property type="entry name" value="BRCA2_OB_1"/>
</dbReference>
<proteinExistence type="predicted"/>
<evidence type="ECO:0000313" key="3">
    <source>
        <dbReference type="EMBL" id="KAF9469825.1"/>
    </source>
</evidence>
<dbReference type="PANTHER" id="PTHR11289">
    <property type="entry name" value="BREAST CANCER TYPE 2 SUSCEPTIBILITY PROTEIN BRCA2"/>
    <property type="match status" value="1"/>
</dbReference>
<dbReference type="CDD" id="cd04493">
    <property type="entry name" value="BRCA2DBD_OB1"/>
    <property type="match status" value="1"/>
</dbReference>
<dbReference type="SUPFAM" id="SSF81872">
    <property type="entry name" value="BRCA2 helical domain"/>
    <property type="match status" value="1"/>
</dbReference>
<dbReference type="EMBL" id="MU150229">
    <property type="protein sequence ID" value="KAF9469825.1"/>
    <property type="molecule type" value="Genomic_DNA"/>
</dbReference>
<keyword evidence="1" id="KW-0732">Signal</keyword>
<name>A0A9P6CQ33_9AGAR</name>
<dbReference type="Pfam" id="PF09103">
    <property type="entry name" value="BRCA-2_OB1"/>
    <property type="match status" value="1"/>
</dbReference>
<feature type="chain" id="PRO_5040333326" description="BRCA2 OB1 domain-containing protein" evidence="1">
    <location>
        <begin position="25"/>
        <end position="442"/>
    </location>
</feature>
<dbReference type="InterPro" id="IPR012340">
    <property type="entry name" value="NA-bd_OB-fold"/>
</dbReference>
<dbReference type="GO" id="GO:0000724">
    <property type="term" value="P:double-strand break repair via homologous recombination"/>
    <property type="evidence" value="ECO:0007669"/>
    <property type="project" value="InterPro"/>
</dbReference>
<dbReference type="OrthoDB" id="21095at2759"/>
<feature type="domain" description="BRCA2 OB1" evidence="2">
    <location>
        <begin position="61"/>
        <end position="181"/>
    </location>
</feature>
<dbReference type="Proteomes" id="UP000807353">
    <property type="component" value="Unassembled WGS sequence"/>
</dbReference>
<dbReference type="SUPFAM" id="SSF50249">
    <property type="entry name" value="Nucleic acid-binding proteins"/>
    <property type="match status" value="2"/>
</dbReference>
<protein>
    <recommendedName>
        <fullName evidence="2">BRCA2 OB1 domain-containing protein</fullName>
    </recommendedName>
</protein>
<dbReference type="AlphaFoldDB" id="A0A9P6CQ33"/>
<organism evidence="3 4">
    <name type="scientific">Collybia nuda</name>
    <dbReference type="NCBI Taxonomy" id="64659"/>
    <lineage>
        <taxon>Eukaryota</taxon>
        <taxon>Fungi</taxon>
        <taxon>Dikarya</taxon>
        <taxon>Basidiomycota</taxon>
        <taxon>Agaricomycotina</taxon>
        <taxon>Agaricomycetes</taxon>
        <taxon>Agaricomycetidae</taxon>
        <taxon>Agaricales</taxon>
        <taxon>Tricholomatineae</taxon>
        <taxon>Clitocybaceae</taxon>
        <taxon>Collybia</taxon>
    </lineage>
</organism>